<feature type="compositionally biased region" description="Acidic residues" evidence="1">
    <location>
        <begin position="209"/>
        <end position="219"/>
    </location>
</feature>
<dbReference type="AlphaFoldDB" id="U1GPK3"/>
<keyword evidence="3" id="KW-1185">Reference proteome</keyword>
<protein>
    <submittedName>
        <fullName evidence="2">Uncharacterized protein</fullName>
    </submittedName>
</protein>
<dbReference type="EMBL" id="KE720887">
    <property type="protein sequence ID" value="ERF74233.1"/>
    <property type="molecule type" value="Genomic_DNA"/>
</dbReference>
<evidence type="ECO:0000256" key="1">
    <source>
        <dbReference type="SAM" id="MobiDB-lite"/>
    </source>
</evidence>
<organism evidence="2 3">
    <name type="scientific">Endocarpon pusillum (strain Z07020 / HMAS-L-300199)</name>
    <name type="common">Lichen-forming fungus</name>
    <dbReference type="NCBI Taxonomy" id="1263415"/>
    <lineage>
        <taxon>Eukaryota</taxon>
        <taxon>Fungi</taxon>
        <taxon>Dikarya</taxon>
        <taxon>Ascomycota</taxon>
        <taxon>Pezizomycotina</taxon>
        <taxon>Eurotiomycetes</taxon>
        <taxon>Chaetothyriomycetidae</taxon>
        <taxon>Verrucariales</taxon>
        <taxon>Verrucariaceae</taxon>
        <taxon>Endocarpon</taxon>
    </lineage>
</organism>
<dbReference type="eggNOG" id="ENOG502SN8F">
    <property type="taxonomic scope" value="Eukaryota"/>
</dbReference>
<feature type="region of interest" description="Disordered" evidence="1">
    <location>
        <begin position="353"/>
        <end position="413"/>
    </location>
</feature>
<feature type="compositionally biased region" description="Basic and acidic residues" evidence="1">
    <location>
        <begin position="400"/>
        <end position="413"/>
    </location>
</feature>
<dbReference type="RefSeq" id="XP_007800172.1">
    <property type="nucleotide sequence ID" value="XM_007801981.1"/>
</dbReference>
<gene>
    <name evidence="2" type="ORF">EPUS_03423</name>
</gene>
<accession>U1GPK3</accession>
<dbReference type="HOGENOM" id="CLU_665691_0_0_1"/>
<evidence type="ECO:0000313" key="2">
    <source>
        <dbReference type="EMBL" id="ERF74233.1"/>
    </source>
</evidence>
<proteinExistence type="predicted"/>
<evidence type="ECO:0000313" key="3">
    <source>
        <dbReference type="Proteomes" id="UP000019373"/>
    </source>
</evidence>
<name>U1GPK3_ENDPU</name>
<dbReference type="GeneID" id="19238466"/>
<dbReference type="Proteomes" id="UP000019373">
    <property type="component" value="Unassembled WGS sequence"/>
</dbReference>
<feature type="compositionally biased region" description="Low complexity" evidence="1">
    <location>
        <begin position="363"/>
        <end position="385"/>
    </location>
</feature>
<sequence length="413" mass="44536">MLALPLTPRSPGVLDFDCAPTRATPSPKVVVPSCERSPSPSIFTPMAMTATRSQPASQKRPKLSLQTSSLPITFGKSSTALKITASTHPVASPTVLNTFNNAYDLPHRSSPATASPTGAKLARPSSRLVSPFASSKEDRPYQISHGLKGILRNGPIPSGLRRSSLCPATESPRTARRAFFPAARKVTFRAILEEEIKTSTYTAKHSDLSSDEEDSDSDVQSELSLSSSDESDVEELAQVNTDTAGTQLRRKRKAGSDRQVQAAAIRDCIVDPAMIQQQMRPKFEWRGKRRRRQWKWTLEPLKGVLPQADTGLQLKKPDPSPTKMPLPLSAGLDRDDTLLSPSNIALVPSATLVPAHGKPVPPSSTQSSTLLPHSATVPSSTSSAAGIYAEEDKEDIAADPLDRKRHEDSAGDI</sequence>
<feature type="region of interest" description="Disordered" evidence="1">
    <location>
        <begin position="202"/>
        <end position="257"/>
    </location>
</feature>
<dbReference type="OrthoDB" id="5206740at2759"/>
<reference evidence="3" key="1">
    <citation type="journal article" date="2014" name="BMC Genomics">
        <title>Genome characteristics reveal the impact of lichenization on lichen-forming fungus Endocarpon pusillum Hedwig (Verrucariales, Ascomycota).</title>
        <authorList>
            <person name="Wang Y.-Y."/>
            <person name="Liu B."/>
            <person name="Zhang X.-Y."/>
            <person name="Zhou Q.-M."/>
            <person name="Zhang T."/>
            <person name="Li H."/>
            <person name="Yu Y.-F."/>
            <person name="Zhang X.-L."/>
            <person name="Hao X.-Y."/>
            <person name="Wang M."/>
            <person name="Wang L."/>
            <person name="Wei J.-C."/>
        </authorList>
    </citation>
    <scope>NUCLEOTIDE SEQUENCE [LARGE SCALE GENOMIC DNA]</scope>
    <source>
        <strain evidence="3">Z07020 / HMAS-L-300199</strain>
    </source>
</reference>